<dbReference type="SUPFAM" id="SSF55729">
    <property type="entry name" value="Acyl-CoA N-acyltransferases (Nat)"/>
    <property type="match status" value="1"/>
</dbReference>
<proteinExistence type="predicted"/>
<gene>
    <name evidence="2" type="ORF">PMEA_00025127</name>
</gene>
<dbReference type="EMBL" id="CALNXJ010000049">
    <property type="protein sequence ID" value="CAH3151200.1"/>
    <property type="molecule type" value="Genomic_DNA"/>
</dbReference>
<name>A0AAU9XKA7_9CNID</name>
<evidence type="ECO:0000259" key="1">
    <source>
        <dbReference type="Pfam" id="PF13673"/>
    </source>
</evidence>
<sequence>MSDWIEHGFHIYQVQLNTKNRRKFRQVARDTCGESMEPQDDDLVMFGEKLDEKDPVVCVICAKLAKDNVEDTANEHYFHWINFIFVKGKFQRQGFGGKMLSAMEQELRQRRLRPIRLESAVKAVNFFKTQNYKEIGEPMNCVCSGSALFRTLQRMEKFSKM</sequence>
<dbReference type="Pfam" id="PF13673">
    <property type="entry name" value="Acetyltransf_10"/>
    <property type="match status" value="1"/>
</dbReference>
<dbReference type="InterPro" id="IPR016181">
    <property type="entry name" value="Acyl_CoA_acyltransferase"/>
</dbReference>
<dbReference type="AlphaFoldDB" id="A0AAU9XKA7"/>
<dbReference type="InterPro" id="IPR000182">
    <property type="entry name" value="GNAT_dom"/>
</dbReference>
<feature type="domain" description="N-acetyltransferase" evidence="1">
    <location>
        <begin position="80"/>
        <end position="138"/>
    </location>
</feature>
<evidence type="ECO:0000313" key="3">
    <source>
        <dbReference type="Proteomes" id="UP001159428"/>
    </source>
</evidence>
<dbReference type="CDD" id="cd04301">
    <property type="entry name" value="NAT_SF"/>
    <property type="match status" value="1"/>
</dbReference>
<dbReference type="Proteomes" id="UP001159428">
    <property type="component" value="Unassembled WGS sequence"/>
</dbReference>
<keyword evidence="3" id="KW-1185">Reference proteome</keyword>
<comment type="caution">
    <text evidence="2">The sequence shown here is derived from an EMBL/GenBank/DDBJ whole genome shotgun (WGS) entry which is preliminary data.</text>
</comment>
<protein>
    <recommendedName>
        <fullName evidence="1">N-acetyltransferase domain-containing protein</fullName>
    </recommendedName>
</protein>
<dbReference type="GO" id="GO:0016747">
    <property type="term" value="F:acyltransferase activity, transferring groups other than amino-acyl groups"/>
    <property type="evidence" value="ECO:0007669"/>
    <property type="project" value="InterPro"/>
</dbReference>
<organism evidence="2 3">
    <name type="scientific">Pocillopora meandrina</name>
    <dbReference type="NCBI Taxonomy" id="46732"/>
    <lineage>
        <taxon>Eukaryota</taxon>
        <taxon>Metazoa</taxon>
        <taxon>Cnidaria</taxon>
        <taxon>Anthozoa</taxon>
        <taxon>Hexacorallia</taxon>
        <taxon>Scleractinia</taxon>
        <taxon>Astrocoeniina</taxon>
        <taxon>Pocilloporidae</taxon>
        <taxon>Pocillopora</taxon>
    </lineage>
</organism>
<accession>A0AAU9XKA7</accession>
<evidence type="ECO:0000313" key="2">
    <source>
        <dbReference type="EMBL" id="CAH3151200.1"/>
    </source>
</evidence>
<dbReference type="Gene3D" id="3.40.630.30">
    <property type="match status" value="1"/>
</dbReference>
<reference evidence="2 3" key="1">
    <citation type="submission" date="2022-05" db="EMBL/GenBank/DDBJ databases">
        <authorList>
            <consortium name="Genoscope - CEA"/>
            <person name="William W."/>
        </authorList>
    </citation>
    <scope>NUCLEOTIDE SEQUENCE [LARGE SCALE GENOMIC DNA]</scope>
</reference>